<accession>A0A3M0MI24</accession>
<proteinExistence type="predicted"/>
<feature type="signal peptide" evidence="1">
    <location>
        <begin position="1"/>
        <end position="20"/>
    </location>
</feature>
<feature type="chain" id="PRO_5018192544" evidence="1">
    <location>
        <begin position="21"/>
        <end position="79"/>
    </location>
</feature>
<organism evidence="2 3">
    <name type="scientific">Paracoccus alkanivorans</name>
    <dbReference type="NCBI Taxonomy" id="2116655"/>
    <lineage>
        <taxon>Bacteria</taxon>
        <taxon>Pseudomonadati</taxon>
        <taxon>Pseudomonadota</taxon>
        <taxon>Alphaproteobacteria</taxon>
        <taxon>Rhodobacterales</taxon>
        <taxon>Paracoccaceae</taxon>
        <taxon>Paracoccus</taxon>
    </lineage>
</organism>
<gene>
    <name evidence="2" type="ORF">C9E81_00705</name>
</gene>
<dbReference type="Proteomes" id="UP000273516">
    <property type="component" value="Unassembled WGS sequence"/>
</dbReference>
<dbReference type="OrthoDB" id="8480939at2"/>
<evidence type="ECO:0000313" key="2">
    <source>
        <dbReference type="EMBL" id="RMC37311.1"/>
    </source>
</evidence>
<dbReference type="AlphaFoldDB" id="A0A3M0MI24"/>
<protein>
    <submittedName>
        <fullName evidence="2">Uncharacterized protein</fullName>
    </submittedName>
</protein>
<keyword evidence="1" id="KW-0732">Signal</keyword>
<keyword evidence="3" id="KW-1185">Reference proteome</keyword>
<dbReference type="RefSeq" id="WP_122110407.1">
    <property type="nucleotide sequence ID" value="NZ_QOKZ01000001.1"/>
</dbReference>
<name>A0A3M0MI24_9RHOB</name>
<reference evidence="2 3" key="1">
    <citation type="submission" date="2018-07" db="EMBL/GenBank/DDBJ databases">
        <authorList>
            <person name="Zhang Y."/>
            <person name="Wang L."/>
            <person name="Ma S."/>
        </authorList>
    </citation>
    <scope>NUCLEOTIDE SEQUENCE [LARGE SCALE GENOMIC DNA]</scope>
    <source>
        <strain evidence="2 3">4-2</strain>
    </source>
</reference>
<dbReference type="EMBL" id="QOKZ01000001">
    <property type="protein sequence ID" value="RMC37311.1"/>
    <property type="molecule type" value="Genomic_DNA"/>
</dbReference>
<sequence length="79" mass="8131">MKRLSLALAIAAFAAGPALAFQCPADMSEIDAALETASLSEADLAKVKELRALGETEHEAGNHQAAVDALAEAKEILGL</sequence>
<evidence type="ECO:0000256" key="1">
    <source>
        <dbReference type="SAM" id="SignalP"/>
    </source>
</evidence>
<evidence type="ECO:0000313" key="3">
    <source>
        <dbReference type="Proteomes" id="UP000273516"/>
    </source>
</evidence>
<comment type="caution">
    <text evidence="2">The sequence shown here is derived from an EMBL/GenBank/DDBJ whole genome shotgun (WGS) entry which is preliminary data.</text>
</comment>